<dbReference type="InParanoid" id="A0A0U5JCY5"/>
<feature type="transmembrane region" description="Helical" evidence="1">
    <location>
        <begin position="76"/>
        <end position="96"/>
    </location>
</feature>
<dbReference type="RefSeq" id="WP_059059586.1">
    <property type="nucleotide sequence ID" value="NZ_LN879502.1"/>
</dbReference>
<dbReference type="EMBL" id="LN879502">
    <property type="protein sequence ID" value="CUI15717.1"/>
    <property type="molecule type" value="Genomic_DNA"/>
</dbReference>
<organism evidence="2 3">
    <name type="scientific">Candidatus Protochlamydia naegleriophila</name>
    <dbReference type="NCBI Taxonomy" id="389348"/>
    <lineage>
        <taxon>Bacteria</taxon>
        <taxon>Pseudomonadati</taxon>
        <taxon>Chlamydiota</taxon>
        <taxon>Chlamydiia</taxon>
        <taxon>Parachlamydiales</taxon>
        <taxon>Parachlamydiaceae</taxon>
        <taxon>Candidatus Protochlamydia</taxon>
    </lineage>
</organism>
<evidence type="ECO:0000256" key="1">
    <source>
        <dbReference type="SAM" id="Phobius"/>
    </source>
</evidence>
<keyword evidence="1" id="KW-0812">Transmembrane</keyword>
<proteinExistence type="predicted"/>
<keyword evidence="1" id="KW-0472">Membrane</keyword>
<keyword evidence="3" id="KW-1185">Reference proteome</keyword>
<name>A0A0U5JCY5_9BACT</name>
<reference evidence="3" key="1">
    <citation type="submission" date="2015-09" db="EMBL/GenBank/DDBJ databases">
        <authorList>
            <person name="Bertelli C."/>
        </authorList>
    </citation>
    <scope>NUCLEOTIDE SEQUENCE [LARGE SCALE GENOMIC DNA]</scope>
    <source>
        <strain evidence="3">KNic</strain>
    </source>
</reference>
<gene>
    <name evidence="2" type="ORF">PNK_0079</name>
</gene>
<protein>
    <submittedName>
        <fullName evidence="2">Putative membrane protein</fullName>
    </submittedName>
</protein>
<dbReference type="KEGG" id="pnl:PNK_0079"/>
<dbReference type="STRING" id="389348.PNK_0079"/>
<keyword evidence="1" id="KW-1133">Transmembrane helix</keyword>
<dbReference type="Proteomes" id="UP000069902">
    <property type="component" value="Chromosome cPNK"/>
</dbReference>
<accession>A0A0U5JCY5</accession>
<dbReference type="PATRIC" id="fig|389348.3.peg.97"/>
<evidence type="ECO:0000313" key="3">
    <source>
        <dbReference type="Proteomes" id="UP000069902"/>
    </source>
</evidence>
<sequence length="99" mass="11339">MPIYINNSDDLAYQRQKRDYESSVNDAMLLPSRPFNLDREIEGRKEKVIDGRSYVKMGKVDKEEGFLRVLGEVLKLGLTTGVTTIAAFTILPLFSVHYR</sequence>
<evidence type="ECO:0000313" key="2">
    <source>
        <dbReference type="EMBL" id="CUI15717.1"/>
    </source>
</evidence>
<dbReference type="AlphaFoldDB" id="A0A0U5JCY5"/>